<evidence type="ECO:0000313" key="1">
    <source>
        <dbReference type="EMBL" id="KAF7512749.1"/>
    </source>
</evidence>
<name>A0A8H7ASJ5_9EURO</name>
<proteinExistence type="predicted"/>
<gene>
    <name evidence="1" type="ORF">GJ744_000316</name>
</gene>
<dbReference type="Proteomes" id="UP000606974">
    <property type="component" value="Unassembled WGS sequence"/>
</dbReference>
<sequence length="136" mass="15080">MPVCQISANSLRLQFAKPAIQLLFPTVTAHRLKRVEAIVRVVPGFDLVQAIVMGAIKHCLPVGLPEIRFVKIRASIGSEPLKLRQQVIRHLLLVTDIGRLIGEAVRSAEDGAKERLTPVGISANGIRRRYALRYVK</sequence>
<organism evidence="1 2">
    <name type="scientific">Endocarpon pusillum</name>
    <dbReference type="NCBI Taxonomy" id="364733"/>
    <lineage>
        <taxon>Eukaryota</taxon>
        <taxon>Fungi</taxon>
        <taxon>Dikarya</taxon>
        <taxon>Ascomycota</taxon>
        <taxon>Pezizomycotina</taxon>
        <taxon>Eurotiomycetes</taxon>
        <taxon>Chaetothyriomycetidae</taxon>
        <taxon>Verrucariales</taxon>
        <taxon>Verrucariaceae</taxon>
        <taxon>Endocarpon</taxon>
    </lineage>
</organism>
<dbReference type="AlphaFoldDB" id="A0A8H7ASJ5"/>
<accession>A0A8H7ASJ5</accession>
<protein>
    <submittedName>
        <fullName evidence="1">Uncharacterized protein</fullName>
    </submittedName>
</protein>
<evidence type="ECO:0000313" key="2">
    <source>
        <dbReference type="Proteomes" id="UP000606974"/>
    </source>
</evidence>
<keyword evidence="2" id="KW-1185">Reference proteome</keyword>
<comment type="caution">
    <text evidence="1">The sequence shown here is derived from an EMBL/GenBank/DDBJ whole genome shotgun (WGS) entry which is preliminary data.</text>
</comment>
<reference evidence="1" key="1">
    <citation type="submission" date="2020-02" db="EMBL/GenBank/DDBJ databases">
        <authorList>
            <person name="Palmer J.M."/>
        </authorList>
    </citation>
    <scope>NUCLEOTIDE SEQUENCE</scope>
    <source>
        <strain evidence="1">EPUS1.4</strain>
        <tissue evidence="1">Thallus</tissue>
    </source>
</reference>
<dbReference type="EMBL" id="JAACFV010000010">
    <property type="protein sequence ID" value="KAF7512749.1"/>
    <property type="molecule type" value="Genomic_DNA"/>
</dbReference>